<dbReference type="PANTHER" id="PTHR12907:SF26">
    <property type="entry name" value="HIF PROLYL HYDROXYLASE, ISOFORM C"/>
    <property type="match status" value="1"/>
</dbReference>
<comment type="caution">
    <text evidence="8">The sequence shown here is derived from an EMBL/GenBank/DDBJ whole genome shotgun (WGS) entry which is preliminary data.</text>
</comment>
<evidence type="ECO:0000256" key="4">
    <source>
        <dbReference type="ARBA" id="ARBA00022964"/>
    </source>
</evidence>
<name>A0A956N961_UNCEI</name>
<comment type="cofactor">
    <cofactor evidence="1">
        <name>L-ascorbate</name>
        <dbReference type="ChEBI" id="CHEBI:38290"/>
    </cofactor>
</comment>
<dbReference type="PANTHER" id="PTHR12907">
    <property type="entry name" value="EGL NINE HOMOLOG-RELATED"/>
    <property type="match status" value="1"/>
</dbReference>
<evidence type="ECO:0000313" key="9">
    <source>
        <dbReference type="Proteomes" id="UP000739538"/>
    </source>
</evidence>
<feature type="domain" description="Fe2OG dioxygenase" evidence="7">
    <location>
        <begin position="118"/>
        <end position="213"/>
    </location>
</feature>
<dbReference type="InterPro" id="IPR051559">
    <property type="entry name" value="HIF_prolyl_hydroxylases"/>
</dbReference>
<evidence type="ECO:0000256" key="3">
    <source>
        <dbReference type="ARBA" id="ARBA00022896"/>
    </source>
</evidence>
<reference evidence="8" key="2">
    <citation type="journal article" date="2021" name="Microbiome">
        <title>Successional dynamics and alternative stable states in a saline activated sludge microbial community over 9 years.</title>
        <authorList>
            <person name="Wang Y."/>
            <person name="Ye J."/>
            <person name="Ju F."/>
            <person name="Liu L."/>
            <person name="Boyd J.A."/>
            <person name="Deng Y."/>
            <person name="Parks D.H."/>
            <person name="Jiang X."/>
            <person name="Yin X."/>
            <person name="Woodcroft B.J."/>
            <person name="Tyson G.W."/>
            <person name="Hugenholtz P."/>
            <person name="Polz M.F."/>
            <person name="Zhang T."/>
        </authorList>
    </citation>
    <scope>NUCLEOTIDE SEQUENCE</scope>
    <source>
        <strain evidence="8">HKST-UBA02</strain>
    </source>
</reference>
<dbReference type="Gene3D" id="2.60.120.620">
    <property type="entry name" value="q2cbj1_9rhob like domain"/>
    <property type="match status" value="1"/>
</dbReference>
<dbReference type="EMBL" id="JAGQHS010000011">
    <property type="protein sequence ID" value="MCA9754877.1"/>
    <property type="molecule type" value="Genomic_DNA"/>
</dbReference>
<organism evidence="8 9">
    <name type="scientific">Eiseniibacteriota bacterium</name>
    <dbReference type="NCBI Taxonomy" id="2212470"/>
    <lineage>
        <taxon>Bacteria</taxon>
        <taxon>Candidatus Eiseniibacteriota</taxon>
    </lineage>
</organism>
<dbReference type="GO" id="GO:0071456">
    <property type="term" value="P:cellular response to hypoxia"/>
    <property type="evidence" value="ECO:0007669"/>
    <property type="project" value="TreeGrafter"/>
</dbReference>
<dbReference type="PROSITE" id="PS51471">
    <property type="entry name" value="FE2OG_OXY"/>
    <property type="match status" value="1"/>
</dbReference>
<keyword evidence="2" id="KW-0479">Metal-binding</keyword>
<dbReference type="InterPro" id="IPR044862">
    <property type="entry name" value="Pro_4_hyd_alph_FE2OG_OXY"/>
</dbReference>
<evidence type="ECO:0000256" key="5">
    <source>
        <dbReference type="ARBA" id="ARBA00023002"/>
    </source>
</evidence>
<dbReference type="GO" id="GO:0031543">
    <property type="term" value="F:peptidyl-proline dioxygenase activity"/>
    <property type="evidence" value="ECO:0007669"/>
    <property type="project" value="TreeGrafter"/>
</dbReference>
<dbReference type="Pfam" id="PF13640">
    <property type="entry name" value="2OG-FeII_Oxy_3"/>
    <property type="match status" value="1"/>
</dbReference>
<keyword evidence="3" id="KW-0847">Vitamin C</keyword>
<evidence type="ECO:0000256" key="1">
    <source>
        <dbReference type="ARBA" id="ARBA00001961"/>
    </source>
</evidence>
<evidence type="ECO:0000259" key="7">
    <source>
        <dbReference type="PROSITE" id="PS51471"/>
    </source>
</evidence>
<dbReference type="InterPro" id="IPR005123">
    <property type="entry name" value="Oxoglu/Fe-dep_dioxygenase_dom"/>
</dbReference>
<dbReference type="GO" id="GO:0008198">
    <property type="term" value="F:ferrous iron binding"/>
    <property type="evidence" value="ECO:0007669"/>
    <property type="project" value="TreeGrafter"/>
</dbReference>
<proteinExistence type="predicted"/>
<gene>
    <name evidence="8" type="ORF">KDA27_03675</name>
</gene>
<dbReference type="InterPro" id="IPR006620">
    <property type="entry name" value="Pro_4_hyd_alph"/>
</dbReference>
<reference evidence="8" key="1">
    <citation type="submission" date="2020-04" db="EMBL/GenBank/DDBJ databases">
        <authorList>
            <person name="Zhang T."/>
        </authorList>
    </citation>
    <scope>NUCLEOTIDE SEQUENCE</scope>
    <source>
        <strain evidence="8">HKST-UBA02</strain>
    </source>
</reference>
<evidence type="ECO:0000256" key="6">
    <source>
        <dbReference type="ARBA" id="ARBA00023004"/>
    </source>
</evidence>
<accession>A0A956N961</accession>
<dbReference type="AlphaFoldDB" id="A0A956N961"/>
<keyword evidence="4" id="KW-0223">Dioxygenase</keyword>
<evidence type="ECO:0000313" key="8">
    <source>
        <dbReference type="EMBL" id="MCA9754877.1"/>
    </source>
</evidence>
<dbReference type="Proteomes" id="UP000739538">
    <property type="component" value="Unassembled WGS sequence"/>
</dbReference>
<dbReference type="SMART" id="SM00702">
    <property type="entry name" value="P4Hc"/>
    <property type="match status" value="1"/>
</dbReference>
<evidence type="ECO:0000256" key="2">
    <source>
        <dbReference type="ARBA" id="ARBA00022723"/>
    </source>
</evidence>
<keyword evidence="5" id="KW-0560">Oxidoreductase</keyword>
<sequence>MGVILESILPEPDPHSIDISAEAIGRRILEQGIAVCDDVLSTSVLAGLREDALRELKEGNYRPARVGKGIRRERIVEVRTDRIRWLERATATDAQLAYWAMVDELRRGLSSFFRVHMERTEAHFAVYPEGAFYARHFDQFRGVGNRILSVILYLNPEWVPGHGGELRVHPPEGVPVDYAPLHGRLIVFRSDEVDHEVLVSHRQRVSLTGWMRRDPPVLF</sequence>
<dbReference type="GO" id="GO:0031418">
    <property type="term" value="F:L-ascorbic acid binding"/>
    <property type="evidence" value="ECO:0007669"/>
    <property type="project" value="UniProtKB-KW"/>
</dbReference>
<protein>
    <submittedName>
        <fullName evidence="8">2OG-Fe(II) oxygenase</fullName>
    </submittedName>
</protein>
<keyword evidence="6" id="KW-0408">Iron</keyword>